<feature type="domain" description="RTR1-type" evidence="14">
    <location>
        <begin position="32"/>
        <end position="118"/>
    </location>
</feature>
<name>A0AA89AVQ1_9ASTE</name>
<evidence type="ECO:0000256" key="13">
    <source>
        <dbReference type="SAM" id="MobiDB-lite"/>
    </source>
</evidence>
<evidence type="ECO:0000256" key="7">
    <source>
        <dbReference type="ARBA" id="ARBA00022912"/>
    </source>
</evidence>
<gene>
    <name evidence="15" type="ORF">RJ639_006561</name>
</gene>
<dbReference type="GO" id="GO:0008270">
    <property type="term" value="F:zinc ion binding"/>
    <property type="evidence" value="ECO:0007669"/>
    <property type="project" value="UniProtKB-KW"/>
</dbReference>
<evidence type="ECO:0000259" key="14">
    <source>
        <dbReference type="PROSITE" id="PS51479"/>
    </source>
</evidence>
<keyword evidence="3 12" id="KW-0479">Metal-binding</keyword>
<dbReference type="InterPro" id="IPR039693">
    <property type="entry name" value="Rtr1/RPAP2"/>
</dbReference>
<dbReference type="PANTHER" id="PTHR14732:SF0">
    <property type="entry name" value="RNA POLYMERASE II SUBUNIT B1 CTD PHOSPHATASE RPAP2-RELATED"/>
    <property type="match status" value="1"/>
</dbReference>
<comment type="catalytic activity">
    <reaction evidence="10 12">
        <text>O-phospho-L-threonyl-[protein] + H2O = L-threonyl-[protein] + phosphate</text>
        <dbReference type="Rhea" id="RHEA:47004"/>
        <dbReference type="Rhea" id="RHEA-COMP:11060"/>
        <dbReference type="Rhea" id="RHEA-COMP:11605"/>
        <dbReference type="ChEBI" id="CHEBI:15377"/>
        <dbReference type="ChEBI" id="CHEBI:30013"/>
        <dbReference type="ChEBI" id="CHEBI:43474"/>
        <dbReference type="ChEBI" id="CHEBI:61977"/>
        <dbReference type="EC" id="3.1.3.16"/>
    </reaction>
</comment>
<keyword evidence="6 12" id="KW-0862">Zinc</keyword>
<keyword evidence="7 12" id="KW-0904">Protein phosphatase</keyword>
<accession>A0AA89AVQ1</accession>
<evidence type="ECO:0000313" key="15">
    <source>
        <dbReference type="EMBL" id="KAK3016995.1"/>
    </source>
</evidence>
<dbReference type="PROSITE" id="PS51479">
    <property type="entry name" value="ZF_RTR1"/>
    <property type="match status" value="1"/>
</dbReference>
<comment type="function">
    <text evidence="12">Putative RNA polymerase II subunit B1 C-terminal domain (CTD) phosphatase involved in RNA polymerase II transcription regulation.</text>
</comment>
<feature type="region of interest" description="Disordered" evidence="13">
    <location>
        <begin position="155"/>
        <end position="201"/>
    </location>
</feature>
<evidence type="ECO:0000256" key="12">
    <source>
        <dbReference type="RuleBase" id="RU367080"/>
    </source>
</evidence>
<comment type="subcellular location">
    <subcellularLocation>
        <location evidence="1 12">Nucleus</location>
    </subcellularLocation>
</comment>
<organism evidence="15 16">
    <name type="scientific">Escallonia herrerae</name>
    <dbReference type="NCBI Taxonomy" id="1293975"/>
    <lineage>
        <taxon>Eukaryota</taxon>
        <taxon>Viridiplantae</taxon>
        <taxon>Streptophyta</taxon>
        <taxon>Embryophyta</taxon>
        <taxon>Tracheophyta</taxon>
        <taxon>Spermatophyta</taxon>
        <taxon>Magnoliopsida</taxon>
        <taxon>eudicotyledons</taxon>
        <taxon>Gunneridae</taxon>
        <taxon>Pentapetalae</taxon>
        <taxon>asterids</taxon>
        <taxon>campanulids</taxon>
        <taxon>Escalloniales</taxon>
        <taxon>Escalloniaceae</taxon>
        <taxon>Escallonia</taxon>
    </lineage>
</organism>
<keyword evidence="4 12" id="KW-0863">Zinc-finger</keyword>
<evidence type="ECO:0000313" key="16">
    <source>
        <dbReference type="Proteomes" id="UP001188597"/>
    </source>
</evidence>
<dbReference type="GO" id="GO:0043175">
    <property type="term" value="F:RNA polymerase core enzyme binding"/>
    <property type="evidence" value="ECO:0007669"/>
    <property type="project" value="UniProtKB-UniRule"/>
</dbReference>
<dbReference type="Proteomes" id="UP001188597">
    <property type="component" value="Unassembled WGS sequence"/>
</dbReference>
<evidence type="ECO:0000256" key="4">
    <source>
        <dbReference type="ARBA" id="ARBA00022771"/>
    </source>
</evidence>
<dbReference type="InterPro" id="IPR007308">
    <property type="entry name" value="Rtr1/RPAP2_dom"/>
</dbReference>
<keyword evidence="5 12" id="KW-0378">Hydrolase</keyword>
<evidence type="ECO:0000256" key="1">
    <source>
        <dbReference type="ARBA" id="ARBA00004123"/>
    </source>
</evidence>
<dbReference type="GO" id="GO:0008420">
    <property type="term" value="F:RNA polymerase II CTD heptapeptide repeat phosphatase activity"/>
    <property type="evidence" value="ECO:0007669"/>
    <property type="project" value="UniProtKB-UniRule"/>
</dbReference>
<dbReference type="InterPro" id="IPR038534">
    <property type="entry name" value="Rtr1/RPAP2_sf"/>
</dbReference>
<evidence type="ECO:0000256" key="3">
    <source>
        <dbReference type="ARBA" id="ARBA00022723"/>
    </source>
</evidence>
<dbReference type="Pfam" id="PF04181">
    <property type="entry name" value="RPAP2_Rtr1"/>
    <property type="match status" value="1"/>
</dbReference>
<evidence type="ECO:0000256" key="9">
    <source>
        <dbReference type="ARBA" id="ARBA00047761"/>
    </source>
</evidence>
<dbReference type="PANTHER" id="PTHR14732">
    <property type="entry name" value="RNA POLYMERASE II SUBUNIT B1 CTD PHOSPHATASE RPAP2-RELATED"/>
    <property type="match status" value="1"/>
</dbReference>
<comment type="catalytic activity">
    <reaction evidence="9 12">
        <text>O-phospho-L-seryl-[protein] + H2O = L-seryl-[protein] + phosphate</text>
        <dbReference type="Rhea" id="RHEA:20629"/>
        <dbReference type="Rhea" id="RHEA-COMP:9863"/>
        <dbReference type="Rhea" id="RHEA-COMP:11604"/>
        <dbReference type="ChEBI" id="CHEBI:15377"/>
        <dbReference type="ChEBI" id="CHEBI:29999"/>
        <dbReference type="ChEBI" id="CHEBI:43474"/>
        <dbReference type="ChEBI" id="CHEBI:83421"/>
        <dbReference type="EC" id="3.1.3.16"/>
    </reaction>
</comment>
<dbReference type="Gene3D" id="1.25.40.820">
    <property type="match status" value="1"/>
</dbReference>
<evidence type="ECO:0000256" key="10">
    <source>
        <dbReference type="ARBA" id="ARBA00048336"/>
    </source>
</evidence>
<evidence type="ECO:0000256" key="6">
    <source>
        <dbReference type="ARBA" id="ARBA00022833"/>
    </source>
</evidence>
<feature type="compositionally biased region" description="Basic and acidic residues" evidence="13">
    <location>
        <begin position="187"/>
        <end position="201"/>
    </location>
</feature>
<comment type="similarity">
    <text evidence="2 11 12">Belongs to the RPAP2 family.</text>
</comment>
<evidence type="ECO:0000256" key="5">
    <source>
        <dbReference type="ARBA" id="ARBA00022801"/>
    </source>
</evidence>
<dbReference type="EMBL" id="JAVXUP010001032">
    <property type="protein sequence ID" value="KAK3016995.1"/>
    <property type="molecule type" value="Genomic_DNA"/>
</dbReference>
<dbReference type="EC" id="3.1.3.16" evidence="12"/>
<feature type="compositionally biased region" description="Basic and acidic residues" evidence="13">
    <location>
        <begin position="377"/>
        <end position="387"/>
    </location>
</feature>
<reference evidence="15" key="1">
    <citation type="submission" date="2022-12" db="EMBL/GenBank/DDBJ databases">
        <title>Draft genome assemblies for two species of Escallonia (Escalloniales).</title>
        <authorList>
            <person name="Chanderbali A."/>
            <person name="Dervinis C."/>
            <person name="Anghel I."/>
            <person name="Soltis D."/>
            <person name="Soltis P."/>
            <person name="Zapata F."/>
        </authorList>
    </citation>
    <scope>NUCLEOTIDE SEQUENCE</scope>
    <source>
        <strain evidence="15">UCBG64.0493</strain>
        <tissue evidence="15">Leaf</tissue>
    </source>
</reference>
<feature type="region of interest" description="Disordered" evidence="13">
    <location>
        <begin position="361"/>
        <end position="387"/>
    </location>
</feature>
<keyword evidence="16" id="KW-1185">Reference proteome</keyword>
<dbReference type="AlphaFoldDB" id="A0AA89AVQ1"/>
<evidence type="ECO:0000256" key="2">
    <source>
        <dbReference type="ARBA" id="ARBA00005676"/>
    </source>
</evidence>
<dbReference type="GO" id="GO:0005634">
    <property type="term" value="C:nucleus"/>
    <property type="evidence" value="ECO:0007669"/>
    <property type="project" value="UniProtKB-SubCell"/>
</dbReference>
<dbReference type="GO" id="GO:0005737">
    <property type="term" value="C:cytoplasm"/>
    <property type="evidence" value="ECO:0007669"/>
    <property type="project" value="TreeGrafter"/>
</dbReference>
<keyword evidence="8 12" id="KW-0539">Nucleus</keyword>
<evidence type="ECO:0000256" key="8">
    <source>
        <dbReference type="ARBA" id="ARBA00023242"/>
    </source>
</evidence>
<protein>
    <recommendedName>
        <fullName evidence="12">RNA polymerase II subunit B1 CTD phosphatase RPAP2 homolog</fullName>
        <ecNumber evidence="12">3.1.3.16</ecNumber>
    </recommendedName>
</protein>
<proteinExistence type="inferred from homology"/>
<evidence type="ECO:0000256" key="11">
    <source>
        <dbReference type="PROSITE-ProRule" id="PRU00812"/>
    </source>
</evidence>
<sequence>MAKDEAIAFKDAIHKLQLHLFAGVQHESLLLTAGSLLSQNDYHDVVTERSIANLCGYPLCRNPLPSDRPRKSRYRISLKEHKVYDLHETYMYCSTNCVVNSRSFAGSLSEERRLDVRPARVNEIVRAFEGLSLGDTGEEAELGLSKLKIVEKEEVEAGKVEPGPSNAIEGYVPQRDRGSKPVRSKSRREGSKSNHAKADKAKDTIFNEMDFTSTIIMNDEYSISKIPSGPTKADTFLTEMDFMSTITMNDEYSISKIPSASPKAVSNTKVKEPKQKSSHKEMVDQFSRLEMPSASAKLSSETKFDNLNEEKSAILMNGQLSTSEVSSAPCQRDANIDDIEAERDFHADKVTQSIANVLKPSLKSSGSKKGTRSISWVDDRPDSSDNRDLCKFQAMENDGEDVEGSGCTETGDDDNSFRFASAEACAVALSQAAAAVASGESDVPYAVCEAGITILRPPDDMDVAKETIDVVNTGPAPLKWPRKSGISEDDFFESEDSWFDSPPEGFSLSLSPFATMFTVLFEWTSSSSLAYIYGRNESLHEEYSSIDGREYPRKIVLTGGRSVEIKQTLAGCLARALPGVVADLGLPTPISSLEQGMACLLDTMSFIEPLPPFRMKQWQVVVLLFIDALSVCRISALTPHITSRRRLFHKVLDGAQISAEEYEVMKDLLIPLGRIPQFSAQSGG</sequence>
<comment type="caution">
    <text evidence="15">The sequence shown here is derived from an EMBL/GenBank/DDBJ whole genome shotgun (WGS) entry which is preliminary data.</text>
</comment>